<gene>
    <name evidence="1" type="ORF">MNOR_LOCUS41441</name>
</gene>
<reference evidence="1 2" key="1">
    <citation type="submission" date="2024-05" db="EMBL/GenBank/DDBJ databases">
        <authorList>
            <person name="Wallberg A."/>
        </authorList>
    </citation>
    <scope>NUCLEOTIDE SEQUENCE [LARGE SCALE GENOMIC DNA]</scope>
</reference>
<comment type="caution">
    <text evidence="1">The sequence shown here is derived from an EMBL/GenBank/DDBJ whole genome shotgun (WGS) entry which is preliminary data.</text>
</comment>
<protein>
    <submittedName>
        <fullName evidence="1">Uncharacterized protein</fullName>
    </submittedName>
</protein>
<evidence type="ECO:0000313" key="1">
    <source>
        <dbReference type="EMBL" id="CAL4248429.1"/>
    </source>
</evidence>
<organism evidence="1 2">
    <name type="scientific">Meganyctiphanes norvegica</name>
    <name type="common">Northern krill</name>
    <name type="synonym">Thysanopoda norvegica</name>
    <dbReference type="NCBI Taxonomy" id="48144"/>
    <lineage>
        <taxon>Eukaryota</taxon>
        <taxon>Metazoa</taxon>
        <taxon>Ecdysozoa</taxon>
        <taxon>Arthropoda</taxon>
        <taxon>Crustacea</taxon>
        <taxon>Multicrustacea</taxon>
        <taxon>Malacostraca</taxon>
        <taxon>Eumalacostraca</taxon>
        <taxon>Eucarida</taxon>
        <taxon>Euphausiacea</taxon>
        <taxon>Euphausiidae</taxon>
        <taxon>Meganyctiphanes</taxon>
    </lineage>
</organism>
<sequence length="178" mass="19520">ACFRYYQTPIYKDYSSSTSDNTSVHRTDILMNTVSTQTSAPFSPDDEEIVPATSSFETKGILWTTRPPQVHVHVANHPSTTMSVCADIHTEELQTPSCSSSSNSGSWCDTLPMGTSDIQLADINQIQNNPATTQSTVAYSPKRVICDGRQSPIIGSVRKKQRTNSTAVANLLSEFKKK</sequence>
<dbReference type="Proteomes" id="UP001497623">
    <property type="component" value="Unassembled WGS sequence"/>
</dbReference>
<name>A0AAV2SX94_MEGNR</name>
<evidence type="ECO:0000313" key="2">
    <source>
        <dbReference type="Proteomes" id="UP001497623"/>
    </source>
</evidence>
<feature type="non-terminal residue" evidence="1">
    <location>
        <position position="1"/>
    </location>
</feature>
<dbReference type="EMBL" id="CAXKWB010152908">
    <property type="protein sequence ID" value="CAL4248429.1"/>
    <property type="molecule type" value="Genomic_DNA"/>
</dbReference>
<keyword evidence="2" id="KW-1185">Reference proteome</keyword>
<proteinExistence type="predicted"/>
<accession>A0AAV2SX94</accession>
<dbReference type="AlphaFoldDB" id="A0AAV2SX94"/>